<name>A0A252CBX7_9LACT</name>
<organism evidence="2 3">
    <name type="scientific">Lactococcus petauri</name>
    <dbReference type="NCBI Taxonomy" id="1940789"/>
    <lineage>
        <taxon>Bacteria</taxon>
        <taxon>Bacillati</taxon>
        <taxon>Bacillota</taxon>
        <taxon>Bacilli</taxon>
        <taxon>Lactobacillales</taxon>
        <taxon>Streptococcaceae</taxon>
        <taxon>Lactococcus</taxon>
    </lineage>
</organism>
<gene>
    <name evidence="2" type="ORF">BZZ03_08140</name>
</gene>
<keyword evidence="1" id="KW-1133">Transmembrane helix</keyword>
<proteinExistence type="predicted"/>
<feature type="transmembrane region" description="Helical" evidence="1">
    <location>
        <begin position="7"/>
        <end position="26"/>
    </location>
</feature>
<keyword evidence="1" id="KW-0472">Membrane</keyword>
<accession>A0A252CBX7</accession>
<evidence type="ECO:0000313" key="2">
    <source>
        <dbReference type="EMBL" id="OUK04028.1"/>
    </source>
</evidence>
<comment type="caution">
    <text evidence="2">The sequence shown here is derived from an EMBL/GenBank/DDBJ whole genome shotgun (WGS) entry which is preliminary data.</text>
</comment>
<reference evidence="2 3" key="1">
    <citation type="submission" date="2017-02" db="EMBL/GenBank/DDBJ databases">
        <authorList>
            <person name="Peterson S.W."/>
        </authorList>
    </citation>
    <scope>NUCLEOTIDE SEQUENCE [LARGE SCALE GENOMIC DNA]</scope>
    <source>
        <strain evidence="2">159469</strain>
    </source>
</reference>
<sequence length="71" mass="8192">MKKRIRVVLFVSLSFVQILIAMFIVVKKWLRTAFETDAAVVKTIEDGMFSGNAVVYPTYVRQLSICHQKQK</sequence>
<protein>
    <submittedName>
        <fullName evidence="2">Uncharacterized protein</fullName>
    </submittedName>
</protein>
<evidence type="ECO:0000313" key="3">
    <source>
        <dbReference type="Proteomes" id="UP000194606"/>
    </source>
</evidence>
<dbReference type="EMBL" id="MUIZ01000005">
    <property type="protein sequence ID" value="OUK04028.1"/>
    <property type="molecule type" value="Genomic_DNA"/>
</dbReference>
<keyword evidence="1" id="KW-0812">Transmembrane</keyword>
<dbReference type="AlphaFoldDB" id="A0A252CBX7"/>
<dbReference type="Proteomes" id="UP000194606">
    <property type="component" value="Unassembled WGS sequence"/>
</dbReference>
<evidence type="ECO:0000256" key="1">
    <source>
        <dbReference type="SAM" id="Phobius"/>
    </source>
</evidence>